<organism evidence="1 2">
    <name type="scientific">Rhodococcus oxybenzonivorans</name>
    <dbReference type="NCBI Taxonomy" id="1990687"/>
    <lineage>
        <taxon>Bacteria</taxon>
        <taxon>Bacillati</taxon>
        <taxon>Actinomycetota</taxon>
        <taxon>Actinomycetes</taxon>
        <taxon>Mycobacteriales</taxon>
        <taxon>Nocardiaceae</taxon>
        <taxon>Rhodococcus</taxon>
    </lineage>
</organism>
<dbReference type="EMBL" id="CP021354">
    <property type="protein sequence ID" value="AWK73783.1"/>
    <property type="molecule type" value="Genomic_DNA"/>
</dbReference>
<evidence type="ECO:0000313" key="2">
    <source>
        <dbReference type="Proteomes" id="UP000245711"/>
    </source>
</evidence>
<accession>A0A2S2BYX6</accession>
<gene>
    <name evidence="1" type="ORF">CBI38_21690</name>
</gene>
<proteinExistence type="predicted"/>
<sequence length="86" mass="9360">MVRCCGYSMSGALFSCAEQETVRPARTPCRGAIRRSGIVGYTPRRLHADGSGCWIVGADGIAHCDHAGTVTIVDSAPSRRRHRHRH</sequence>
<keyword evidence="2" id="KW-1185">Reference proteome</keyword>
<dbReference type="Proteomes" id="UP000245711">
    <property type="component" value="Chromosome"/>
</dbReference>
<dbReference type="PROSITE" id="PS51257">
    <property type="entry name" value="PROKAR_LIPOPROTEIN"/>
    <property type="match status" value="1"/>
</dbReference>
<dbReference type="OrthoDB" id="4386119at2"/>
<reference evidence="1 2" key="1">
    <citation type="submission" date="2017-05" db="EMBL/GenBank/DDBJ databases">
        <title>Isolation of Rhodococcus sp. S2-17 biodegrading of BP-3.</title>
        <authorList>
            <person name="Lee Y."/>
            <person name="Kim K.H."/>
            <person name="Chun B.H."/>
            <person name="Jung H.S."/>
            <person name="Jeon C.O."/>
        </authorList>
    </citation>
    <scope>NUCLEOTIDE SEQUENCE [LARGE SCALE GENOMIC DNA]</scope>
    <source>
        <strain evidence="1 2">S2-17</strain>
    </source>
</reference>
<evidence type="ECO:0000313" key="1">
    <source>
        <dbReference type="EMBL" id="AWK73783.1"/>
    </source>
</evidence>
<name>A0A2S2BYX6_9NOCA</name>
<dbReference type="KEGG" id="roz:CBI38_21690"/>
<protein>
    <submittedName>
        <fullName evidence="1">Uncharacterized protein</fullName>
    </submittedName>
</protein>
<dbReference type="AlphaFoldDB" id="A0A2S2BYX6"/>